<keyword evidence="1" id="KW-0732">Signal</keyword>
<evidence type="ECO:0000256" key="1">
    <source>
        <dbReference type="SAM" id="SignalP"/>
    </source>
</evidence>
<name>A0A841L450_9SPHN</name>
<organism evidence="2 3">
    <name type="scientific">Polymorphobacter multimanifer</name>
    <dbReference type="NCBI Taxonomy" id="1070431"/>
    <lineage>
        <taxon>Bacteria</taxon>
        <taxon>Pseudomonadati</taxon>
        <taxon>Pseudomonadota</taxon>
        <taxon>Alphaproteobacteria</taxon>
        <taxon>Sphingomonadales</taxon>
        <taxon>Sphingosinicellaceae</taxon>
        <taxon>Polymorphobacter</taxon>
    </lineage>
</organism>
<dbReference type="Pfam" id="PF12100">
    <property type="entry name" value="DUF3576"/>
    <property type="match status" value="1"/>
</dbReference>
<dbReference type="EMBL" id="JACIIV010000008">
    <property type="protein sequence ID" value="MBB6227200.1"/>
    <property type="molecule type" value="Genomic_DNA"/>
</dbReference>
<accession>A0A841L450</accession>
<feature type="chain" id="PRO_5033050006" description="DUF3576 domain-containing protein" evidence="1">
    <location>
        <begin position="22"/>
        <end position="148"/>
    </location>
</feature>
<evidence type="ECO:0000313" key="3">
    <source>
        <dbReference type="Proteomes" id="UP000538147"/>
    </source>
</evidence>
<dbReference type="InterPro" id="IPR021959">
    <property type="entry name" value="DUF3576"/>
</dbReference>
<keyword evidence="3" id="KW-1185">Reference proteome</keyword>
<feature type="signal peptide" evidence="1">
    <location>
        <begin position="1"/>
        <end position="21"/>
    </location>
</feature>
<dbReference type="AlphaFoldDB" id="A0A841L450"/>
<gene>
    <name evidence="2" type="ORF">FHS79_001364</name>
</gene>
<comment type="caution">
    <text evidence="2">The sequence shown here is derived from an EMBL/GenBank/DDBJ whole genome shotgun (WGS) entry which is preliminary data.</text>
</comment>
<dbReference type="Proteomes" id="UP000538147">
    <property type="component" value="Unassembled WGS sequence"/>
</dbReference>
<protein>
    <recommendedName>
        <fullName evidence="4">DUF3576 domain-containing protein</fullName>
    </recommendedName>
</protein>
<sequence length="148" mass="15746">MRRPSALLASTLVIVLAASLAGCGKSREEGLASREAPARVTTIGVNAYLWRASLDTLGFMPIMQVDSNGGVIVTDWYSTPAAPNERVKVTVAILDTELRADALKVSAVRQTLAGSGWVDAAVRAGTVQKLEEVILGRARDLRRAQMIG</sequence>
<dbReference type="RefSeq" id="WP_184197303.1">
    <property type="nucleotide sequence ID" value="NZ_BMOX01000043.1"/>
</dbReference>
<dbReference type="PROSITE" id="PS51257">
    <property type="entry name" value="PROKAR_LIPOPROTEIN"/>
    <property type="match status" value="1"/>
</dbReference>
<evidence type="ECO:0008006" key="4">
    <source>
        <dbReference type="Google" id="ProtNLM"/>
    </source>
</evidence>
<evidence type="ECO:0000313" key="2">
    <source>
        <dbReference type="EMBL" id="MBB6227200.1"/>
    </source>
</evidence>
<reference evidence="2 3" key="1">
    <citation type="submission" date="2020-08" db="EMBL/GenBank/DDBJ databases">
        <title>Genomic Encyclopedia of Type Strains, Phase IV (KMG-IV): sequencing the most valuable type-strain genomes for metagenomic binning, comparative biology and taxonomic classification.</title>
        <authorList>
            <person name="Goeker M."/>
        </authorList>
    </citation>
    <scope>NUCLEOTIDE SEQUENCE [LARGE SCALE GENOMIC DNA]</scope>
    <source>
        <strain evidence="2 3">DSM 102189</strain>
    </source>
</reference>
<proteinExistence type="predicted"/>